<dbReference type="Proteomes" id="UP000290288">
    <property type="component" value="Unassembled WGS sequence"/>
</dbReference>
<protein>
    <recommendedName>
        <fullName evidence="3">ARM repeat-containing protein</fullName>
    </recommendedName>
</protein>
<proteinExistence type="predicted"/>
<accession>A0A4Q2DY74</accession>
<dbReference type="EMBL" id="SDEE01000013">
    <property type="protein sequence ID" value="RXW24841.1"/>
    <property type="molecule type" value="Genomic_DNA"/>
</dbReference>
<dbReference type="AlphaFoldDB" id="A0A4Q2DY74"/>
<sequence>MLSRVPDFEPDLFDDNSITVIANMTVSEREDTRQDGLQVLTNLAASSTETLSRVTTALRASVHSGFRSDEPQQHLRTIAFVKAIWNNAKSPFYPLVGEVIPELVEVALNADSTPARLAKTYIYFFADALVLLIRHAIPATLNKGLEHSESQRRHHILTGLLEHLKDEESKITSERLRYTFAWECNIDLVQGIFPVVFEKIVKVAIDDNSEMVRDEALCLLKELSNNDDVGASLNVNARPWLGISIGPNVRHRAIRVLETLKGQLDLTNGDPLREIIEWAAADENSDVRRSSVKLISTICKERELTLELLEVVKSAIVAVKNQVLNEGDSTIRHVWVQFLSDIMEKCAMVVPILLELYAQTESDTDLWENARKELAILKDDPEYHEAFTGALPKNLEISSRGSRDNWSTTAKWIKVLILLSRREMLMKDVNKVLQRVATNVRNEIKADENDHSGAVDYMRNSTLPPPLRGLLYSIGPNDRKTLAEILATIGAFFPYQFKDVPDILFQMAVHDSETDVQSECLQRLSQLLEQILPCVSPNDTRALVSTAVGHFGYFIESTDEKIRISYIQLLSVLRLSKQLKPLNKALTKLSNSALRGSNCADRSEAVKTFSDLTELDYGGEQLLQEDYHQLVEATVKRHFAAGAVDETEEVRRLWVKLAGSQIKDAEFPGLTKLFDAAIKDKDRSVRSEGMGTLQRLLKEVKFQALPKLIETVIKEETSDTAFESQDTLCCLFQNVELRDPIDNILPKVIESALKLNEKRDVRLAAINVFGKIIGCELADGESQSRYEAFFLGNNSDSQIISRLVDIVIKDDGDVRIAALRVLKLAFPLFRFRDANRVAFCKIIETLLKKKGKEKAEENEKHRSNARSALDSLVRFGDIASLSISQVLRTVLIDGGQGPRNSAGRPHFDNFAASEIAISPTTTTITVAGKAAVQRLIETLPVLEDTATIVVHALTPMLRSASLFSRAAAVELLLELYKKHRHPELAIFEPAILEVIALALDDKDDVGEIRITAINFLVTLSSGRTSLESVERQGGPKSWTAANASVLKKVTPLATKFMELLHVDRLRPSVVQLLSLMALDRTARQAITLRIASVILDPENPALEAHVELLSHLASDGAYSLIVGITAHRLKCEIGRLHGMATDYLMLFLAPPLLTRPELAHYKLEILTALWCRYASGPNCLSAPTSGDAPVKIEGDEEDEEREKARQKLLEWSTLALFGRHVMEHEANTWKERCEGYLRQSASGVKGRDA</sequence>
<dbReference type="InterPro" id="IPR011989">
    <property type="entry name" value="ARM-like"/>
</dbReference>
<dbReference type="OrthoDB" id="3058075at2759"/>
<organism evidence="1 2">
    <name type="scientific">Candolleomyces aberdarensis</name>
    <dbReference type="NCBI Taxonomy" id="2316362"/>
    <lineage>
        <taxon>Eukaryota</taxon>
        <taxon>Fungi</taxon>
        <taxon>Dikarya</taxon>
        <taxon>Basidiomycota</taxon>
        <taxon>Agaricomycotina</taxon>
        <taxon>Agaricomycetes</taxon>
        <taxon>Agaricomycetidae</taxon>
        <taxon>Agaricales</taxon>
        <taxon>Agaricineae</taxon>
        <taxon>Psathyrellaceae</taxon>
        <taxon>Candolleomyces</taxon>
    </lineage>
</organism>
<dbReference type="InterPro" id="IPR016024">
    <property type="entry name" value="ARM-type_fold"/>
</dbReference>
<dbReference type="SUPFAM" id="SSF48371">
    <property type="entry name" value="ARM repeat"/>
    <property type="match status" value="2"/>
</dbReference>
<dbReference type="Gene3D" id="1.25.10.10">
    <property type="entry name" value="Leucine-rich Repeat Variant"/>
    <property type="match status" value="3"/>
</dbReference>
<evidence type="ECO:0000313" key="1">
    <source>
        <dbReference type="EMBL" id="RXW24841.1"/>
    </source>
</evidence>
<gene>
    <name evidence="1" type="ORF">EST38_g998</name>
</gene>
<name>A0A4Q2DY74_9AGAR</name>
<keyword evidence="2" id="KW-1185">Reference proteome</keyword>
<comment type="caution">
    <text evidence="1">The sequence shown here is derived from an EMBL/GenBank/DDBJ whole genome shotgun (WGS) entry which is preliminary data.</text>
</comment>
<evidence type="ECO:0008006" key="3">
    <source>
        <dbReference type="Google" id="ProtNLM"/>
    </source>
</evidence>
<evidence type="ECO:0000313" key="2">
    <source>
        <dbReference type="Proteomes" id="UP000290288"/>
    </source>
</evidence>
<reference evidence="1 2" key="1">
    <citation type="submission" date="2019-01" db="EMBL/GenBank/DDBJ databases">
        <title>Draft genome sequence of Psathyrella aberdarensis IHI B618.</title>
        <authorList>
            <person name="Buettner E."/>
            <person name="Kellner H."/>
        </authorList>
    </citation>
    <scope>NUCLEOTIDE SEQUENCE [LARGE SCALE GENOMIC DNA]</scope>
    <source>
        <strain evidence="1 2">IHI B618</strain>
    </source>
</reference>